<name>A0A6J5SXL7_9CAUD</name>
<dbReference type="EMBL" id="LR796965">
    <property type="protein sequence ID" value="CAB4177958.1"/>
    <property type="molecule type" value="Genomic_DNA"/>
</dbReference>
<evidence type="ECO:0000313" key="3">
    <source>
        <dbReference type="EMBL" id="CAB4177958.1"/>
    </source>
</evidence>
<evidence type="ECO:0000256" key="1">
    <source>
        <dbReference type="SAM" id="Phobius"/>
    </source>
</evidence>
<keyword evidence="1" id="KW-0472">Membrane</keyword>
<feature type="transmembrane region" description="Helical" evidence="1">
    <location>
        <begin position="20"/>
        <end position="39"/>
    </location>
</feature>
<reference evidence="5" key="1">
    <citation type="submission" date="2020-05" db="EMBL/GenBank/DDBJ databases">
        <authorList>
            <person name="Chiriac C."/>
            <person name="Salcher M."/>
            <person name="Ghai R."/>
            <person name="Kavagutti S V."/>
        </authorList>
    </citation>
    <scope>NUCLEOTIDE SEQUENCE</scope>
</reference>
<sequence length="73" mass="7818">MNIVTHLLTGKDNQTYDIARVAWFVGMMAVLLVAGYQVITHGMVSLRELAESLGIVSASGGASVWAKKDAEPQ</sequence>
<proteinExistence type="predicted"/>
<keyword evidence="1" id="KW-1133">Transmembrane helix</keyword>
<dbReference type="EMBL" id="LR797477">
    <property type="protein sequence ID" value="CAB4219361.1"/>
    <property type="molecule type" value="Genomic_DNA"/>
</dbReference>
<dbReference type="EMBL" id="LR796494">
    <property type="protein sequence ID" value="CAB4146922.1"/>
    <property type="molecule type" value="Genomic_DNA"/>
</dbReference>
<protein>
    <submittedName>
        <fullName evidence="5">Uncharacterized protein</fullName>
    </submittedName>
</protein>
<evidence type="ECO:0000313" key="4">
    <source>
        <dbReference type="EMBL" id="CAB4187793.1"/>
    </source>
</evidence>
<evidence type="ECO:0000313" key="5">
    <source>
        <dbReference type="EMBL" id="CAB4219361.1"/>
    </source>
</evidence>
<evidence type="ECO:0000313" key="2">
    <source>
        <dbReference type="EMBL" id="CAB4146922.1"/>
    </source>
</evidence>
<organism evidence="5">
    <name type="scientific">uncultured Caudovirales phage</name>
    <dbReference type="NCBI Taxonomy" id="2100421"/>
    <lineage>
        <taxon>Viruses</taxon>
        <taxon>Duplodnaviria</taxon>
        <taxon>Heunggongvirae</taxon>
        <taxon>Uroviricota</taxon>
        <taxon>Caudoviricetes</taxon>
        <taxon>Peduoviridae</taxon>
        <taxon>Maltschvirus</taxon>
        <taxon>Maltschvirus maltsch</taxon>
    </lineage>
</organism>
<gene>
    <name evidence="3" type="ORF">UFOVP1012_10</name>
    <name evidence="4" type="ORF">UFOVP1164_5</name>
    <name evidence="5" type="ORF">UFOVP1614_18</name>
    <name evidence="2" type="ORF">UFOVP508_3</name>
</gene>
<dbReference type="EMBL" id="LR797119">
    <property type="protein sequence ID" value="CAB4187793.1"/>
    <property type="molecule type" value="Genomic_DNA"/>
</dbReference>
<accession>A0A6J5SXL7</accession>
<keyword evidence="1" id="KW-0812">Transmembrane</keyword>